<evidence type="ECO:0000256" key="10">
    <source>
        <dbReference type="ARBA" id="ARBA00023008"/>
    </source>
</evidence>
<keyword evidence="13" id="KW-0439">Lignin degradation</keyword>
<evidence type="ECO:0000256" key="9">
    <source>
        <dbReference type="ARBA" id="ARBA00023002"/>
    </source>
</evidence>
<dbReference type="OrthoDB" id="2121828at2759"/>
<comment type="similarity">
    <text evidence="4">Belongs to the multicopper oxidase family.</text>
</comment>
<evidence type="ECO:0000256" key="8">
    <source>
        <dbReference type="ARBA" id="ARBA00022737"/>
    </source>
</evidence>
<dbReference type="InterPro" id="IPR011706">
    <property type="entry name" value="Cu-oxidase_C"/>
</dbReference>
<evidence type="ECO:0000256" key="14">
    <source>
        <dbReference type="SAM" id="SignalP"/>
    </source>
</evidence>
<comment type="caution">
    <text evidence="18">The sequence shown here is derived from an EMBL/GenBank/DDBJ whole genome shotgun (WGS) entry which is preliminary data.</text>
</comment>
<comment type="subcellular location">
    <subcellularLocation>
        <location evidence="3">Secreted</location>
    </subcellularLocation>
</comment>
<proteinExistence type="inferred from homology"/>
<dbReference type="FunFam" id="2.60.40.420:FF:000045">
    <property type="entry name" value="Laccase 2"/>
    <property type="match status" value="1"/>
</dbReference>
<dbReference type="GO" id="GO:0046274">
    <property type="term" value="P:lignin catabolic process"/>
    <property type="evidence" value="ECO:0007669"/>
    <property type="project" value="UniProtKB-KW"/>
</dbReference>
<dbReference type="GO" id="GO:0005576">
    <property type="term" value="C:extracellular region"/>
    <property type="evidence" value="ECO:0007669"/>
    <property type="project" value="UniProtKB-SubCell"/>
</dbReference>
<keyword evidence="11" id="KW-1015">Disulfide bond</keyword>
<dbReference type="EMBL" id="SDEE01000821">
    <property type="protein sequence ID" value="RXW13832.1"/>
    <property type="molecule type" value="Genomic_DNA"/>
</dbReference>
<organism evidence="18 19">
    <name type="scientific">Candolleomyces aberdarensis</name>
    <dbReference type="NCBI Taxonomy" id="2316362"/>
    <lineage>
        <taxon>Eukaryota</taxon>
        <taxon>Fungi</taxon>
        <taxon>Dikarya</taxon>
        <taxon>Basidiomycota</taxon>
        <taxon>Agaricomycotina</taxon>
        <taxon>Agaricomycetes</taxon>
        <taxon>Agaricomycetidae</taxon>
        <taxon>Agaricales</taxon>
        <taxon>Agaricineae</taxon>
        <taxon>Psathyrellaceae</taxon>
        <taxon>Candolleomyces</taxon>
    </lineage>
</organism>
<evidence type="ECO:0000259" key="16">
    <source>
        <dbReference type="Pfam" id="PF07731"/>
    </source>
</evidence>
<reference evidence="18 19" key="1">
    <citation type="submission" date="2019-01" db="EMBL/GenBank/DDBJ databases">
        <title>Draft genome sequence of Psathyrella aberdarensis IHI B618.</title>
        <authorList>
            <person name="Buettner E."/>
            <person name="Kellner H."/>
        </authorList>
    </citation>
    <scope>NUCLEOTIDE SEQUENCE [LARGE SCALE GENOMIC DNA]</scope>
    <source>
        <strain evidence="18 19">IHI B618</strain>
    </source>
</reference>
<keyword evidence="19" id="KW-1185">Reference proteome</keyword>
<feature type="domain" description="Plastocyanin-like" evidence="17">
    <location>
        <begin position="34"/>
        <end position="151"/>
    </location>
</feature>
<dbReference type="PROSITE" id="PS00080">
    <property type="entry name" value="MULTICOPPER_OXIDASE2"/>
    <property type="match status" value="1"/>
</dbReference>
<dbReference type="STRING" id="2316362.A0A4Q2D4Z4"/>
<comment type="catalytic activity">
    <reaction evidence="1">
        <text>4 hydroquinone + O2 = 4 benzosemiquinone + 2 H2O</text>
        <dbReference type="Rhea" id="RHEA:11276"/>
        <dbReference type="ChEBI" id="CHEBI:15377"/>
        <dbReference type="ChEBI" id="CHEBI:15379"/>
        <dbReference type="ChEBI" id="CHEBI:17594"/>
        <dbReference type="ChEBI" id="CHEBI:17977"/>
        <dbReference type="EC" id="1.10.3.2"/>
    </reaction>
</comment>
<evidence type="ECO:0000256" key="7">
    <source>
        <dbReference type="ARBA" id="ARBA00022723"/>
    </source>
</evidence>
<dbReference type="Pfam" id="PF07731">
    <property type="entry name" value="Cu-oxidase_2"/>
    <property type="match status" value="1"/>
</dbReference>
<keyword evidence="10" id="KW-0186">Copper</keyword>
<feature type="chain" id="PRO_5020285364" description="laccase" evidence="14">
    <location>
        <begin position="22"/>
        <end position="525"/>
    </location>
</feature>
<name>A0A4Q2D4Z4_9AGAR</name>
<dbReference type="InterPro" id="IPR045087">
    <property type="entry name" value="Cu-oxidase_fam"/>
</dbReference>
<evidence type="ECO:0000256" key="13">
    <source>
        <dbReference type="ARBA" id="ARBA00023185"/>
    </source>
</evidence>
<dbReference type="SUPFAM" id="SSF49503">
    <property type="entry name" value="Cupredoxins"/>
    <property type="match status" value="3"/>
</dbReference>
<dbReference type="AlphaFoldDB" id="A0A4Q2D4Z4"/>
<dbReference type="Pfam" id="PF00394">
    <property type="entry name" value="Cu-oxidase"/>
    <property type="match status" value="1"/>
</dbReference>
<dbReference type="InterPro" id="IPR002355">
    <property type="entry name" value="Cu_oxidase_Cu_BS"/>
</dbReference>
<feature type="domain" description="Plastocyanin-like" evidence="15">
    <location>
        <begin position="163"/>
        <end position="310"/>
    </location>
</feature>
<dbReference type="InterPro" id="IPR001117">
    <property type="entry name" value="Cu-oxidase_2nd"/>
</dbReference>
<dbReference type="CDD" id="cd13903">
    <property type="entry name" value="CuRO_3_Tv-LCC_like"/>
    <property type="match status" value="1"/>
</dbReference>
<dbReference type="FunFam" id="2.60.40.420:FF:000112">
    <property type="entry name" value="Laccase B"/>
    <property type="match status" value="1"/>
</dbReference>
<keyword evidence="6" id="KW-0964">Secreted</keyword>
<dbReference type="GO" id="GO:0005507">
    <property type="term" value="F:copper ion binding"/>
    <property type="evidence" value="ECO:0007669"/>
    <property type="project" value="InterPro"/>
</dbReference>
<keyword evidence="12" id="KW-0325">Glycoprotein</keyword>
<evidence type="ECO:0000256" key="5">
    <source>
        <dbReference type="ARBA" id="ARBA00012297"/>
    </source>
</evidence>
<protein>
    <recommendedName>
        <fullName evidence="5">laccase</fullName>
        <ecNumber evidence="5">1.10.3.2</ecNumber>
    </recommendedName>
</protein>
<accession>A0A4Q2D4Z4</accession>
<dbReference type="Gene3D" id="2.60.40.420">
    <property type="entry name" value="Cupredoxins - blue copper proteins"/>
    <property type="match status" value="3"/>
</dbReference>
<dbReference type="InterPro" id="IPR008972">
    <property type="entry name" value="Cupredoxin"/>
</dbReference>
<dbReference type="Pfam" id="PF07732">
    <property type="entry name" value="Cu-oxidase_3"/>
    <property type="match status" value="1"/>
</dbReference>
<dbReference type="GO" id="GO:0052716">
    <property type="term" value="F:hydroquinone:oxygen oxidoreductase activity"/>
    <property type="evidence" value="ECO:0007669"/>
    <property type="project" value="UniProtKB-EC"/>
</dbReference>
<dbReference type="Proteomes" id="UP000290288">
    <property type="component" value="Unassembled WGS sequence"/>
</dbReference>
<evidence type="ECO:0000313" key="18">
    <source>
        <dbReference type="EMBL" id="RXW13832.1"/>
    </source>
</evidence>
<dbReference type="PANTHER" id="PTHR11709:SF511">
    <property type="entry name" value="LACCASE"/>
    <property type="match status" value="1"/>
</dbReference>
<evidence type="ECO:0000259" key="15">
    <source>
        <dbReference type="Pfam" id="PF00394"/>
    </source>
</evidence>
<evidence type="ECO:0000313" key="19">
    <source>
        <dbReference type="Proteomes" id="UP000290288"/>
    </source>
</evidence>
<evidence type="ECO:0000259" key="17">
    <source>
        <dbReference type="Pfam" id="PF07732"/>
    </source>
</evidence>
<dbReference type="InterPro" id="IPR011707">
    <property type="entry name" value="Cu-oxidase-like_N"/>
</dbReference>
<dbReference type="InterPro" id="IPR033138">
    <property type="entry name" value="Cu_oxidase_CS"/>
</dbReference>
<gene>
    <name evidence="18" type="ORF">EST38_g12025</name>
</gene>
<keyword evidence="14" id="KW-0732">Signal</keyword>
<keyword evidence="9" id="KW-0560">Oxidoreductase</keyword>
<keyword evidence="8" id="KW-0677">Repeat</keyword>
<evidence type="ECO:0000256" key="3">
    <source>
        <dbReference type="ARBA" id="ARBA00004613"/>
    </source>
</evidence>
<sequence length="525" mass="57799">MIKAVGLYTSLLLYAATLASAAIGPTGELVISNRELSPDGLSRLAVTAGGIHPGPLIRAQKGDRFRINVVNNLTEFSMYKSTSVHWHGLHMTRRNFADGAAWVTQCPISPGNSFLYDFSAPGQAGTFWYHSHLSTQYCDGLRGPLVIYDPRDPHRSLYDVDDESTIITLSDWYHRPSRGAAPHGVLPPIPNSTLINGRGRYPGGPAVPFSIVNVRQGRRYRFRIIAMACDPYWDFSIDNHNLTIIEADGENTVPLQVDSFRIFAGQRYSAILNANRPVGNYWIRSNPYPRRGHAGFEGGINLAILRYAGASNADPTSVQTPSVQPLREANLRALTNPRAPGQPVPGGADVTININSEFDFDTWQFKMNGVPFAAPNVPTLLQILSGVQRAQDLLPTGTVYELPPNRVVELSFPGTAPTQGGPHPFHLHGHSFSVVRSADSPNYNFENPVRRDTVSTGDVTDNVTIRFVTDNAGPWFLHCHIDFHLDLGMGVVFAEDINGTSLQNPVSQAWNNLCPEYERLRPDDP</sequence>
<feature type="signal peptide" evidence="14">
    <location>
        <begin position="1"/>
        <end position="21"/>
    </location>
</feature>
<evidence type="ECO:0000256" key="11">
    <source>
        <dbReference type="ARBA" id="ARBA00023157"/>
    </source>
</evidence>
<dbReference type="PROSITE" id="PS00079">
    <property type="entry name" value="MULTICOPPER_OXIDASE1"/>
    <property type="match status" value="1"/>
</dbReference>
<evidence type="ECO:0000256" key="12">
    <source>
        <dbReference type="ARBA" id="ARBA00023180"/>
    </source>
</evidence>
<evidence type="ECO:0000256" key="4">
    <source>
        <dbReference type="ARBA" id="ARBA00010609"/>
    </source>
</evidence>
<dbReference type="EC" id="1.10.3.2" evidence="5"/>
<evidence type="ECO:0000256" key="2">
    <source>
        <dbReference type="ARBA" id="ARBA00001935"/>
    </source>
</evidence>
<evidence type="ECO:0000256" key="6">
    <source>
        <dbReference type="ARBA" id="ARBA00022525"/>
    </source>
</evidence>
<comment type="cofactor">
    <cofactor evidence="2">
        <name>Cu cation</name>
        <dbReference type="ChEBI" id="CHEBI:23378"/>
    </cofactor>
</comment>
<dbReference type="PANTHER" id="PTHR11709">
    <property type="entry name" value="MULTI-COPPER OXIDASE"/>
    <property type="match status" value="1"/>
</dbReference>
<feature type="domain" description="Plastocyanin-like" evidence="16">
    <location>
        <begin position="374"/>
        <end position="496"/>
    </location>
</feature>
<keyword evidence="7" id="KW-0479">Metal-binding</keyword>
<evidence type="ECO:0000256" key="1">
    <source>
        <dbReference type="ARBA" id="ARBA00000349"/>
    </source>
</evidence>